<dbReference type="InterPro" id="IPR052965">
    <property type="entry name" value="Pigment-catalase-like"/>
</dbReference>
<dbReference type="Proteomes" id="UP000780801">
    <property type="component" value="Unassembled WGS sequence"/>
</dbReference>
<dbReference type="PANTHER" id="PTHR31694:SF26">
    <property type="entry name" value="OS05G0151100 PROTEIN"/>
    <property type="match status" value="1"/>
</dbReference>
<comment type="caution">
    <text evidence="2">The sequence shown here is derived from an EMBL/GenBank/DDBJ whole genome shotgun (WGS) entry which is preliminary data.</text>
</comment>
<gene>
    <name evidence="2" type="ORF">BGW38_002331</name>
</gene>
<evidence type="ECO:0000313" key="2">
    <source>
        <dbReference type="EMBL" id="KAF9580857.1"/>
    </source>
</evidence>
<dbReference type="InterPro" id="IPR009078">
    <property type="entry name" value="Ferritin-like_SF"/>
</dbReference>
<protein>
    <recommendedName>
        <fullName evidence="4">Ferritin-like protein</fullName>
    </recommendedName>
</protein>
<feature type="signal peptide" evidence="1">
    <location>
        <begin position="1"/>
        <end position="19"/>
    </location>
</feature>
<dbReference type="Pfam" id="PF13668">
    <property type="entry name" value="Ferritin_2"/>
    <property type="match status" value="1"/>
</dbReference>
<dbReference type="SUPFAM" id="SSF47240">
    <property type="entry name" value="Ferritin-like"/>
    <property type="match status" value="1"/>
</dbReference>
<evidence type="ECO:0000313" key="3">
    <source>
        <dbReference type="Proteomes" id="UP000780801"/>
    </source>
</evidence>
<dbReference type="PANTHER" id="PTHR31694">
    <property type="entry name" value="DESICCATION-LIKE PROTEIN"/>
    <property type="match status" value="1"/>
</dbReference>
<keyword evidence="1" id="KW-0732">Signal</keyword>
<proteinExistence type="predicted"/>
<feature type="non-terminal residue" evidence="2">
    <location>
        <position position="230"/>
    </location>
</feature>
<dbReference type="OrthoDB" id="1001765at2759"/>
<organism evidence="2 3">
    <name type="scientific">Lunasporangiospora selenospora</name>
    <dbReference type="NCBI Taxonomy" id="979761"/>
    <lineage>
        <taxon>Eukaryota</taxon>
        <taxon>Fungi</taxon>
        <taxon>Fungi incertae sedis</taxon>
        <taxon>Mucoromycota</taxon>
        <taxon>Mortierellomycotina</taxon>
        <taxon>Mortierellomycetes</taxon>
        <taxon>Mortierellales</taxon>
        <taxon>Mortierellaceae</taxon>
        <taxon>Lunasporangiospora</taxon>
    </lineage>
</organism>
<keyword evidence="3" id="KW-1185">Reference proteome</keyword>
<evidence type="ECO:0008006" key="4">
    <source>
        <dbReference type="Google" id="ProtNLM"/>
    </source>
</evidence>
<evidence type="ECO:0000256" key="1">
    <source>
        <dbReference type="SAM" id="SignalP"/>
    </source>
</evidence>
<dbReference type="InterPro" id="IPR012347">
    <property type="entry name" value="Ferritin-like"/>
</dbReference>
<reference evidence="2" key="1">
    <citation type="journal article" date="2020" name="Fungal Divers.">
        <title>Resolving the Mortierellaceae phylogeny through synthesis of multi-gene phylogenetics and phylogenomics.</title>
        <authorList>
            <person name="Vandepol N."/>
            <person name="Liber J."/>
            <person name="Desiro A."/>
            <person name="Na H."/>
            <person name="Kennedy M."/>
            <person name="Barry K."/>
            <person name="Grigoriev I.V."/>
            <person name="Miller A.N."/>
            <person name="O'Donnell K."/>
            <person name="Stajich J.E."/>
            <person name="Bonito G."/>
        </authorList>
    </citation>
    <scope>NUCLEOTIDE SEQUENCE</scope>
    <source>
        <strain evidence="2">KOD1015</strain>
    </source>
</reference>
<accession>A0A9P6KDM2</accession>
<feature type="chain" id="PRO_5040163363" description="Ferritin-like protein" evidence="1">
    <location>
        <begin position="20"/>
        <end position="230"/>
    </location>
</feature>
<sequence length="230" mass="25011">MRFSFIAIASAVAASVAFAAPVRVSKKSLSGTINILNFALTLEHLEDAFYKEGLSRYDEADFVMAGYKGVIRDRFVHIGEHEATHVTTLETVIKSMNEAPVAKCTYKFPFQDVHQFIAIARALENTGVSAYLGQAAGLDGDLLTAAASIATVEARHSSFLNEVLGETGLPYAFDTPLTAKEIFTIASYFIEYCPDNIGLVPFKQLTASIGKDDKVTASFEDEDTSVTTWC</sequence>
<dbReference type="EMBL" id="JAABOA010001805">
    <property type="protein sequence ID" value="KAF9580857.1"/>
    <property type="molecule type" value="Genomic_DNA"/>
</dbReference>
<dbReference type="AlphaFoldDB" id="A0A9P6KDM2"/>
<dbReference type="Gene3D" id="1.20.1260.10">
    <property type="match status" value="1"/>
</dbReference>
<name>A0A9P6KDM2_9FUNG</name>